<dbReference type="KEGG" id="cvc:BKX93_10685"/>
<protein>
    <submittedName>
        <fullName evidence="1">Uncharacterized protein</fullName>
    </submittedName>
</protein>
<organism evidence="1 2">
    <name type="scientific">Chromobacterium vaccinii</name>
    <dbReference type="NCBI Taxonomy" id="1108595"/>
    <lineage>
        <taxon>Bacteria</taxon>
        <taxon>Pseudomonadati</taxon>
        <taxon>Pseudomonadota</taxon>
        <taxon>Betaproteobacteria</taxon>
        <taxon>Neisseriales</taxon>
        <taxon>Chromobacteriaceae</taxon>
        <taxon>Chromobacterium</taxon>
    </lineage>
</organism>
<name>A0A1D9LGM0_9NEIS</name>
<reference evidence="1 2" key="1">
    <citation type="submission" date="2016-10" db="EMBL/GenBank/DDBJ databases">
        <title>Chromobacterium muskegensis sp. nov., an insecticidal bacterium isolated from Sphagnum bogs.</title>
        <authorList>
            <person name="Sparks M.E."/>
            <person name="Blackburn M.B."/>
            <person name="Gundersen-Rindal D.E."/>
            <person name="Mitchell A."/>
            <person name="Farrar R."/>
            <person name="Kuhar D."/>
        </authorList>
    </citation>
    <scope>NUCLEOTIDE SEQUENCE [LARGE SCALE GENOMIC DNA]</scope>
    <source>
        <strain evidence="1 2">21-1</strain>
    </source>
</reference>
<sequence length="557" mass="62387">MEEFKVGTLWRDGRCISRPKIGSPKTFRIDASQAREVALEEVVDVGGASIDTVLPDVYFNLTNTRQALATSRYVMVPTIEDRGPQWLLIPSIELIRFYFGISSRFLAATLSGRLGDYIDWSRSKMDGVWPVLQVKEDISRSEAAVLARAIASDPFRAALLGVRQRLTATYTNNQTLPLDQQSPLDIQASFPLRGETTLRVWGKRVLLSSGERKEQWAKFVMEIEHCSRPLEFANLLWKSDKPWEAKVVEGGEPVRIRPPHFHPLLPDDGEEDELLVDDVPADGRLARLAVLKYGSRFAGFDTVKFHHERPQVPAIASEPGADIGVPVDALTQNEGQNGQDAQGNLGLSEFLSDDGRVDRDLSLFLAALAALKTRTRARGWDIATRPGRESTRSGEDWVTYFPEPMGSRKTWHLIGAPGTEQRRRQLVCAEIKVSADGPYFYLLEMELKPTEQPSQCTLLVHTPDFQWMDEATLLALLQLTVSRGRWPNPGSKWKKEADFLRAQALFMKIYVHGLRHPDSSVEDNLKPGPWSGSMLGQIDGVFPDFSEEVADPVSVVQ</sequence>
<proteinExistence type="predicted"/>
<gene>
    <name evidence="1" type="ORF">BKX93_10685</name>
</gene>
<dbReference type="Proteomes" id="UP000178776">
    <property type="component" value="Chromosome"/>
</dbReference>
<accession>A0A1D9LGM0</accession>
<dbReference type="EMBL" id="CP017707">
    <property type="protein sequence ID" value="AOZ50413.1"/>
    <property type="molecule type" value="Genomic_DNA"/>
</dbReference>
<dbReference type="AlphaFoldDB" id="A0A1D9LGM0"/>
<evidence type="ECO:0000313" key="1">
    <source>
        <dbReference type="EMBL" id="AOZ50413.1"/>
    </source>
</evidence>
<evidence type="ECO:0000313" key="2">
    <source>
        <dbReference type="Proteomes" id="UP000178776"/>
    </source>
</evidence>